<dbReference type="AlphaFoldDB" id="A0A1G5VC24"/>
<evidence type="ECO:0000256" key="1">
    <source>
        <dbReference type="ARBA" id="ARBA00004651"/>
    </source>
</evidence>
<dbReference type="GO" id="GO:0005886">
    <property type="term" value="C:plasma membrane"/>
    <property type="evidence" value="ECO:0007669"/>
    <property type="project" value="UniProtKB-SubCell"/>
</dbReference>
<keyword evidence="5 8" id="KW-0812">Transmembrane</keyword>
<dbReference type="Pfam" id="PF13231">
    <property type="entry name" value="PMT_2"/>
    <property type="match status" value="1"/>
</dbReference>
<feature type="transmembrane region" description="Helical" evidence="8">
    <location>
        <begin position="158"/>
        <end position="190"/>
    </location>
</feature>
<feature type="transmembrane region" description="Helical" evidence="8">
    <location>
        <begin position="407"/>
        <end position="427"/>
    </location>
</feature>
<protein>
    <submittedName>
        <fullName evidence="10">Dolichyl-phosphate-mannose-protein mannosyltransferase</fullName>
    </submittedName>
</protein>
<feature type="transmembrane region" description="Helical" evidence="8">
    <location>
        <begin position="202"/>
        <end position="221"/>
    </location>
</feature>
<dbReference type="Proteomes" id="UP000323439">
    <property type="component" value="Unassembled WGS sequence"/>
</dbReference>
<keyword evidence="7 8" id="KW-0472">Membrane</keyword>
<evidence type="ECO:0000256" key="3">
    <source>
        <dbReference type="ARBA" id="ARBA00022676"/>
    </source>
</evidence>
<evidence type="ECO:0000256" key="7">
    <source>
        <dbReference type="ARBA" id="ARBA00023136"/>
    </source>
</evidence>
<accession>A0A1G5VC24</accession>
<proteinExistence type="predicted"/>
<organism evidence="10 11">
    <name type="scientific">Methanobrevibacter millerae</name>
    <dbReference type="NCBI Taxonomy" id="230361"/>
    <lineage>
        <taxon>Archaea</taxon>
        <taxon>Methanobacteriati</taxon>
        <taxon>Methanobacteriota</taxon>
        <taxon>Methanomada group</taxon>
        <taxon>Methanobacteria</taxon>
        <taxon>Methanobacteriales</taxon>
        <taxon>Methanobacteriaceae</taxon>
        <taxon>Methanobrevibacter</taxon>
    </lineage>
</organism>
<comment type="subcellular location">
    <subcellularLocation>
        <location evidence="1">Cell membrane</location>
        <topology evidence="1">Multi-pass membrane protein</topology>
    </subcellularLocation>
</comment>
<name>A0A1G5VC24_9EURY</name>
<reference evidence="10 11" key="1">
    <citation type="submission" date="2016-10" db="EMBL/GenBank/DDBJ databases">
        <authorList>
            <person name="Varghese N."/>
            <person name="Submissions S."/>
        </authorList>
    </citation>
    <scope>NUCLEOTIDE SEQUENCE [LARGE SCALE GENOMIC DNA]</scope>
    <source>
        <strain evidence="10 11">DSM 16643</strain>
    </source>
</reference>
<feature type="transmembrane region" description="Helical" evidence="8">
    <location>
        <begin position="110"/>
        <end position="130"/>
    </location>
</feature>
<dbReference type="OrthoDB" id="71427at2157"/>
<dbReference type="InterPro" id="IPR050297">
    <property type="entry name" value="LipidA_mod_glycosyltrf_83"/>
</dbReference>
<keyword evidence="4 10" id="KW-0808">Transferase</keyword>
<evidence type="ECO:0000256" key="2">
    <source>
        <dbReference type="ARBA" id="ARBA00022475"/>
    </source>
</evidence>
<evidence type="ECO:0000313" key="11">
    <source>
        <dbReference type="Proteomes" id="UP000323439"/>
    </source>
</evidence>
<feature type="transmembrane region" description="Helical" evidence="8">
    <location>
        <begin position="55"/>
        <end position="76"/>
    </location>
</feature>
<dbReference type="GO" id="GO:0016763">
    <property type="term" value="F:pentosyltransferase activity"/>
    <property type="evidence" value="ECO:0007669"/>
    <property type="project" value="TreeGrafter"/>
</dbReference>
<evidence type="ECO:0000256" key="4">
    <source>
        <dbReference type="ARBA" id="ARBA00022679"/>
    </source>
</evidence>
<keyword evidence="2" id="KW-1003">Cell membrane</keyword>
<keyword evidence="11" id="KW-1185">Reference proteome</keyword>
<keyword evidence="3 10" id="KW-0328">Glycosyltransferase</keyword>
<feature type="transmembrane region" description="Helical" evidence="8">
    <location>
        <begin position="82"/>
        <end position="103"/>
    </location>
</feature>
<evidence type="ECO:0000256" key="8">
    <source>
        <dbReference type="SAM" id="Phobius"/>
    </source>
</evidence>
<feature type="transmembrane region" description="Helical" evidence="8">
    <location>
        <begin position="354"/>
        <end position="373"/>
    </location>
</feature>
<dbReference type="RefSeq" id="WP_149731167.1">
    <property type="nucleotide sequence ID" value="NZ_FMXB01000003.1"/>
</dbReference>
<dbReference type="PANTHER" id="PTHR33908">
    <property type="entry name" value="MANNOSYLTRANSFERASE YKCB-RELATED"/>
    <property type="match status" value="1"/>
</dbReference>
<evidence type="ECO:0000259" key="9">
    <source>
        <dbReference type="Pfam" id="PF13231"/>
    </source>
</evidence>
<evidence type="ECO:0000313" key="10">
    <source>
        <dbReference type="EMBL" id="SDA43481.1"/>
    </source>
</evidence>
<feature type="transmembrane region" description="Helical" evidence="8">
    <location>
        <begin position="12"/>
        <end position="43"/>
    </location>
</feature>
<evidence type="ECO:0000256" key="6">
    <source>
        <dbReference type="ARBA" id="ARBA00022989"/>
    </source>
</evidence>
<keyword evidence="6 8" id="KW-1133">Transmembrane helix</keyword>
<dbReference type="EMBL" id="FMXB01000003">
    <property type="protein sequence ID" value="SDA43481.1"/>
    <property type="molecule type" value="Genomic_DNA"/>
</dbReference>
<dbReference type="InterPro" id="IPR038731">
    <property type="entry name" value="RgtA/B/C-like"/>
</dbReference>
<dbReference type="PANTHER" id="PTHR33908:SF11">
    <property type="entry name" value="MEMBRANE PROTEIN"/>
    <property type="match status" value="1"/>
</dbReference>
<dbReference type="GO" id="GO:0008610">
    <property type="term" value="P:lipid biosynthetic process"/>
    <property type="evidence" value="ECO:0007669"/>
    <property type="project" value="UniProtKB-ARBA"/>
</dbReference>
<feature type="transmembrane region" description="Helical" evidence="8">
    <location>
        <begin position="285"/>
        <end position="302"/>
    </location>
</feature>
<feature type="domain" description="Glycosyltransferase RgtA/B/C/D-like" evidence="9">
    <location>
        <begin position="64"/>
        <end position="213"/>
    </location>
</feature>
<gene>
    <name evidence="10" type="ORF">SAMN02910315_00531</name>
</gene>
<feature type="transmembrane region" description="Helical" evidence="8">
    <location>
        <begin position="314"/>
        <end position="347"/>
    </location>
</feature>
<evidence type="ECO:0000256" key="5">
    <source>
        <dbReference type="ARBA" id="ARBA00022692"/>
    </source>
</evidence>
<sequence>MNLNLKDKKEIIFVFVFSCILIGYYINFNMNLGIYCSDIFLYLRNALYFTGTNIYSTYDIFLSPVICFLTSLLFRAGLVDRLAIYIVTGIFAILGNVGMYLLLRTRFDKLLSLTGAIVYSGLALSLTWLANGSLDVPSVAVTIWAIYFTIRAMDTPKYYVGAIVMFVISFFTRYNTGLILPVIVLCYIYHNSFKINRKDLKYMLIGLAIAAILSTIILVTVNTMSNGNLGFTDLLAGGAGGTLGSTKDAAYNTDLTYYIVNFPNFISSSSIVFVKHTPALENPTILSGLVLVIMAVGAVLWAKKCNFELNKEKIIGIILLLIALVTFNHFSSFITIIITFLGLLIIGKNSKNQGGLMMAGWLLANFIFFSYYVIKVNRYIIPAFPAFTYFLMVAVEEINERIPKKKILPIVLIVLFIVQGFAFTMTFEDTRYYMGPEEISDYIISNNDNYTDMIIGTYNMRPYHWYLGKNVTGIPNDRIGSIESASIDYYISHKELNLTNYTEETNIDGIYLYKRIIN</sequence>